<protein>
    <submittedName>
        <fullName evidence="2">SAM-dependent methyltransferase</fullName>
    </submittedName>
</protein>
<dbReference type="InterPro" id="IPR013216">
    <property type="entry name" value="Methyltransf_11"/>
</dbReference>
<name>A0A1U7GV53_9CYAN</name>
<dbReference type="Proteomes" id="UP000186391">
    <property type="component" value="Unassembled WGS sequence"/>
</dbReference>
<dbReference type="GO" id="GO:0032259">
    <property type="term" value="P:methylation"/>
    <property type="evidence" value="ECO:0007669"/>
    <property type="project" value="UniProtKB-KW"/>
</dbReference>
<dbReference type="GO" id="GO:0008757">
    <property type="term" value="F:S-adenosylmethionine-dependent methyltransferase activity"/>
    <property type="evidence" value="ECO:0007669"/>
    <property type="project" value="InterPro"/>
</dbReference>
<gene>
    <name evidence="2" type="ORF">NIES592_19745</name>
</gene>
<dbReference type="InterPro" id="IPR029063">
    <property type="entry name" value="SAM-dependent_MTases_sf"/>
</dbReference>
<dbReference type="EMBL" id="MRCA01000014">
    <property type="protein sequence ID" value="OKH11984.1"/>
    <property type="molecule type" value="Genomic_DNA"/>
</dbReference>
<dbReference type="SUPFAM" id="SSF53335">
    <property type="entry name" value="S-adenosyl-L-methionine-dependent methyltransferases"/>
    <property type="match status" value="1"/>
</dbReference>
<dbReference type="AlphaFoldDB" id="A0A1U7GV53"/>
<evidence type="ECO:0000313" key="2">
    <source>
        <dbReference type="EMBL" id="OKH11984.1"/>
    </source>
</evidence>
<dbReference type="OrthoDB" id="9790457at2"/>
<keyword evidence="3" id="KW-1185">Reference proteome</keyword>
<dbReference type="RefSeq" id="WP_073556702.1">
    <property type="nucleotide sequence ID" value="NZ_MRCA01000014.1"/>
</dbReference>
<keyword evidence="2" id="KW-0489">Methyltransferase</keyword>
<dbReference type="PANTHER" id="PTHR43591">
    <property type="entry name" value="METHYLTRANSFERASE"/>
    <property type="match status" value="1"/>
</dbReference>
<accession>A0A1U7GV53</accession>
<dbReference type="CDD" id="cd02440">
    <property type="entry name" value="AdoMet_MTases"/>
    <property type="match status" value="1"/>
</dbReference>
<dbReference type="Gene3D" id="3.40.50.150">
    <property type="entry name" value="Vaccinia Virus protein VP39"/>
    <property type="match status" value="1"/>
</dbReference>
<dbReference type="Pfam" id="PF08241">
    <property type="entry name" value="Methyltransf_11"/>
    <property type="match status" value="1"/>
</dbReference>
<proteinExistence type="predicted"/>
<organism evidence="2 3">
    <name type="scientific">Fischerella major NIES-592</name>
    <dbReference type="NCBI Taxonomy" id="210994"/>
    <lineage>
        <taxon>Bacteria</taxon>
        <taxon>Bacillati</taxon>
        <taxon>Cyanobacteriota</taxon>
        <taxon>Cyanophyceae</taxon>
        <taxon>Nostocales</taxon>
        <taxon>Hapalosiphonaceae</taxon>
        <taxon>Fischerella</taxon>
    </lineage>
</organism>
<sequence>MEQLSTTQTSQLENPGSQTQTLLQTSIAAGHLGANAIEYSKEMSDEEEHEQFEWASQKISLLIETLKQIPNRKRVADIGCRTGGQAAYYKAQAGEITEMHGFDISEAPLEVAKRAGILTHVWVSGESACPVEDNFFDVIIAGDIIEHLMDTDVFLQELRRVLRPGGYLLITTPNIAWWWNRLRLLFGKVPANIASVSFRTSLDPAVDCKHLRVSVNREWLYLFAQHNYECVSITGYNYPKLLRWPFNFFDHLLKRVPSLAHSNLFVLRKPLSQSC</sequence>
<keyword evidence="2" id="KW-0808">Transferase</keyword>
<evidence type="ECO:0000313" key="3">
    <source>
        <dbReference type="Proteomes" id="UP000186391"/>
    </source>
</evidence>
<evidence type="ECO:0000259" key="1">
    <source>
        <dbReference type="Pfam" id="PF08241"/>
    </source>
</evidence>
<reference evidence="2 3" key="1">
    <citation type="submission" date="2016-11" db="EMBL/GenBank/DDBJ databases">
        <title>Draft Genome Sequences of Nine Cyanobacterial Strains from Diverse Habitats.</title>
        <authorList>
            <person name="Zhu T."/>
            <person name="Hou S."/>
            <person name="Lu X."/>
            <person name="Hess W.R."/>
        </authorList>
    </citation>
    <scope>NUCLEOTIDE SEQUENCE [LARGE SCALE GENOMIC DNA]</scope>
    <source>
        <strain evidence="2 3">NIES-592</strain>
    </source>
</reference>
<comment type="caution">
    <text evidence="2">The sequence shown here is derived from an EMBL/GenBank/DDBJ whole genome shotgun (WGS) entry which is preliminary data.</text>
</comment>
<feature type="domain" description="Methyltransferase type 11" evidence="1">
    <location>
        <begin position="77"/>
        <end position="170"/>
    </location>
</feature>
<dbReference type="PANTHER" id="PTHR43591:SF110">
    <property type="entry name" value="RHODANESE DOMAIN-CONTAINING PROTEIN"/>
    <property type="match status" value="1"/>
</dbReference>